<sequence>MRGNLPSSITLYDGQPTWLSISTIVLALTIAYATIQLTLDPLGHVPGPLVARFTTLWYARQVRSGKFHMKDVELHKIYGSVVRIGPQECSIDDPNSVKTLYGIGSKFVKADWYYASSSPHFEHLNLFALRDPEQHSSLKKKLARFYTMTYVTNYEDAVDRNVLKFCERLQAFSQKGETFDLGHWVQCLAFDVISEITFGRPFGFLEKGEDIDNLVESLERVQKYSAAAGIFPSLHYIITAVLKYDPTAVIPRFAIKRIQQRQELGPPKHTATPNDFLTTFLQLVENNDGSGQFSPEHIVASCGMNVTAGSDTTGISLASVFYYLAKHPESSRKVLDELESTFPDRDHSRCLSFKEAQALPYLQAVIKEALRLHPATGLPLARKVPKGGVSILGKFFHEGSVVGINPWVAHRNRDIFGEDADQFRPERWVEADVDRAKSMERYWIPFGSGSRTCIGKNISMLEISKAVPEILQRFDVKLVEASEQTFHHTECDWFVKPKALFVTVKGKS</sequence>
<dbReference type="PANTHER" id="PTHR24305:SF190">
    <property type="entry name" value="P450, PUTATIVE (EUROFUNG)-RELATED"/>
    <property type="match status" value="1"/>
</dbReference>
<dbReference type="InterPro" id="IPR001128">
    <property type="entry name" value="Cyt_P450"/>
</dbReference>
<dbReference type="PANTHER" id="PTHR24305">
    <property type="entry name" value="CYTOCHROME P450"/>
    <property type="match status" value="1"/>
</dbReference>
<dbReference type="OrthoDB" id="3934656at2759"/>
<dbReference type="PRINTS" id="PR00385">
    <property type="entry name" value="P450"/>
</dbReference>
<evidence type="ECO:0000256" key="1">
    <source>
        <dbReference type="ARBA" id="ARBA00001971"/>
    </source>
</evidence>
<comment type="similarity">
    <text evidence="6">Belongs to the cytochrome P450 family.</text>
</comment>
<feature type="binding site" description="axial binding residue" evidence="5">
    <location>
        <position position="453"/>
    </location>
    <ligand>
        <name>heme</name>
        <dbReference type="ChEBI" id="CHEBI:30413"/>
    </ligand>
    <ligandPart>
        <name>Fe</name>
        <dbReference type="ChEBI" id="CHEBI:18248"/>
    </ligandPart>
</feature>
<dbReference type="SUPFAM" id="SSF48264">
    <property type="entry name" value="Cytochrome P450"/>
    <property type="match status" value="1"/>
</dbReference>
<dbReference type="InterPro" id="IPR002401">
    <property type="entry name" value="Cyt_P450_E_grp-I"/>
</dbReference>
<dbReference type="PRINTS" id="PR00463">
    <property type="entry name" value="EP450I"/>
</dbReference>
<evidence type="ECO:0000256" key="2">
    <source>
        <dbReference type="ARBA" id="ARBA00022617"/>
    </source>
</evidence>
<dbReference type="EMBL" id="JAGPXF010000005">
    <property type="protein sequence ID" value="KAH7242758.1"/>
    <property type="molecule type" value="Genomic_DNA"/>
</dbReference>
<keyword evidence="6" id="KW-0560">Oxidoreductase</keyword>
<comment type="caution">
    <text evidence="7">The sequence shown here is derived from an EMBL/GenBank/DDBJ whole genome shotgun (WGS) entry which is preliminary data.</text>
</comment>
<dbReference type="FunFam" id="1.10.630.10:FF:000050">
    <property type="entry name" value="Cytochrome P450 monooxygenase"/>
    <property type="match status" value="1"/>
</dbReference>
<dbReference type="GO" id="GO:0004497">
    <property type="term" value="F:monooxygenase activity"/>
    <property type="evidence" value="ECO:0007669"/>
    <property type="project" value="UniProtKB-KW"/>
</dbReference>
<evidence type="ECO:0000256" key="4">
    <source>
        <dbReference type="ARBA" id="ARBA00023004"/>
    </source>
</evidence>
<dbReference type="InterPro" id="IPR036396">
    <property type="entry name" value="Cyt_P450_sf"/>
</dbReference>
<reference evidence="7" key="1">
    <citation type="journal article" date="2021" name="Nat. Commun.">
        <title>Genetic determinants of endophytism in the Arabidopsis root mycobiome.</title>
        <authorList>
            <person name="Mesny F."/>
            <person name="Miyauchi S."/>
            <person name="Thiergart T."/>
            <person name="Pickel B."/>
            <person name="Atanasova L."/>
            <person name="Karlsson M."/>
            <person name="Huettel B."/>
            <person name="Barry K.W."/>
            <person name="Haridas S."/>
            <person name="Chen C."/>
            <person name="Bauer D."/>
            <person name="Andreopoulos W."/>
            <person name="Pangilinan J."/>
            <person name="LaButti K."/>
            <person name="Riley R."/>
            <person name="Lipzen A."/>
            <person name="Clum A."/>
            <person name="Drula E."/>
            <person name="Henrissat B."/>
            <person name="Kohler A."/>
            <person name="Grigoriev I.V."/>
            <person name="Martin F.M."/>
            <person name="Hacquard S."/>
        </authorList>
    </citation>
    <scope>NUCLEOTIDE SEQUENCE</scope>
    <source>
        <strain evidence="7">MPI-SDFR-AT-0068</strain>
    </source>
</reference>
<keyword evidence="8" id="KW-1185">Reference proteome</keyword>
<keyword evidence="3 5" id="KW-0479">Metal-binding</keyword>
<dbReference type="AlphaFoldDB" id="A0A8K0WAB4"/>
<keyword evidence="2 5" id="KW-0349">Heme</keyword>
<keyword evidence="6" id="KW-0503">Monooxygenase</keyword>
<accession>A0A8K0WAB4</accession>
<organism evidence="7 8">
    <name type="scientific">Fusarium tricinctum</name>
    <dbReference type="NCBI Taxonomy" id="61284"/>
    <lineage>
        <taxon>Eukaryota</taxon>
        <taxon>Fungi</taxon>
        <taxon>Dikarya</taxon>
        <taxon>Ascomycota</taxon>
        <taxon>Pezizomycotina</taxon>
        <taxon>Sordariomycetes</taxon>
        <taxon>Hypocreomycetidae</taxon>
        <taxon>Hypocreales</taxon>
        <taxon>Nectriaceae</taxon>
        <taxon>Fusarium</taxon>
        <taxon>Fusarium tricinctum species complex</taxon>
    </lineage>
</organism>
<name>A0A8K0WAB4_9HYPO</name>
<protein>
    <submittedName>
        <fullName evidence="7">Cytochrome P450 oxidoreductase</fullName>
    </submittedName>
</protein>
<dbReference type="Pfam" id="PF00067">
    <property type="entry name" value="p450"/>
    <property type="match status" value="1"/>
</dbReference>
<dbReference type="InterPro" id="IPR017972">
    <property type="entry name" value="Cyt_P450_CS"/>
</dbReference>
<evidence type="ECO:0000256" key="5">
    <source>
        <dbReference type="PIRSR" id="PIRSR602401-1"/>
    </source>
</evidence>
<evidence type="ECO:0000313" key="7">
    <source>
        <dbReference type="EMBL" id="KAH7242758.1"/>
    </source>
</evidence>
<evidence type="ECO:0000256" key="6">
    <source>
        <dbReference type="RuleBase" id="RU000461"/>
    </source>
</evidence>
<evidence type="ECO:0000256" key="3">
    <source>
        <dbReference type="ARBA" id="ARBA00022723"/>
    </source>
</evidence>
<dbReference type="GO" id="GO:0020037">
    <property type="term" value="F:heme binding"/>
    <property type="evidence" value="ECO:0007669"/>
    <property type="project" value="InterPro"/>
</dbReference>
<dbReference type="InterPro" id="IPR050121">
    <property type="entry name" value="Cytochrome_P450_monoxygenase"/>
</dbReference>
<comment type="cofactor">
    <cofactor evidence="1 5">
        <name>heme</name>
        <dbReference type="ChEBI" id="CHEBI:30413"/>
    </cofactor>
</comment>
<dbReference type="Gene3D" id="1.10.630.10">
    <property type="entry name" value="Cytochrome P450"/>
    <property type="match status" value="1"/>
</dbReference>
<dbReference type="CDD" id="cd11060">
    <property type="entry name" value="CYP57A1-like"/>
    <property type="match status" value="1"/>
</dbReference>
<dbReference type="GO" id="GO:0016705">
    <property type="term" value="F:oxidoreductase activity, acting on paired donors, with incorporation or reduction of molecular oxygen"/>
    <property type="evidence" value="ECO:0007669"/>
    <property type="project" value="InterPro"/>
</dbReference>
<dbReference type="Proteomes" id="UP000813427">
    <property type="component" value="Unassembled WGS sequence"/>
</dbReference>
<evidence type="ECO:0000313" key="8">
    <source>
        <dbReference type="Proteomes" id="UP000813427"/>
    </source>
</evidence>
<keyword evidence="4 5" id="KW-0408">Iron</keyword>
<dbReference type="PROSITE" id="PS00086">
    <property type="entry name" value="CYTOCHROME_P450"/>
    <property type="match status" value="1"/>
</dbReference>
<dbReference type="GO" id="GO:0005506">
    <property type="term" value="F:iron ion binding"/>
    <property type="evidence" value="ECO:0007669"/>
    <property type="project" value="InterPro"/>
</dbReference>
<gene>
    <name evidence="7" type="ORF">BKA59DRAFT_514267</name>
</gene>
<proteinExistence type="inferred from homology"/>